<dbReference type="AlphaFoldDB" id="A0A1M2V1S7"/>
<evidence type="ECO:0008006" key="3">
    <source>
        <dbReference type="Google" id="ProtNLM"/>
    </source>
</evidence>
<dbReference type="OrthoDB" id="6369105at2"/>
<evidence type="ECO:0000313" key="1">
    <source>
        <dbReference type="EMBL" id="OJT01553.1"/>
    </source>
</evidence>
<accession>A0A1M2V1S7</accession>
<keyword evidence="2" id="KW-1185">Reference proteome</keyword>
<comment type="caution">
    <text evidence="1">The sequence shown here is derived from an EMBL/GenBank/DDBJ whole genome shotgun (WGS) entry which is preliminary data.</text>
</comment>
<reference evidence="1" key="1">
    <citation type="submission" date="2016-11" db="EMBL/GenBank/DDBJ databases">
        <title>Draft Genome Sequence of Marinobacter hydrocarbonoclasticus strain STW2, a polyaromatic aromatic hydrocarbon degrading and denitrifying bacterium from rhizosphere of Seagrass Enhalus acodoides.</title>
        <authorList>
            <person name="Ling J."/>
            <person name="Dong J."/>
        </authorList>
    </citation>
    <scope>NUCLEOTIDE SEQUENCE [LARGE SCALE GENOMIC DNA]</scope>
    <source>
        <strain evidence="1">STW2</strain>
    </source>
</reference>
<dbReference type="InterPro" id="IPR021326">
    <property type="entry name" value="DUF2931"/>
</dbReference>
<organism evidence="1 2">
    <name type="scientific">Marinobacter nauticus</name>
    <name type="common">Marinobacter hydrocarbonoclasticus</name>
    <name type="synonym">Marinobacter aquaeolei</name>
    <dbReference type="NCBI Taxonomy" id="2743"/>
    <lineage>
        <taxon>Bacteria</taxon>
        <taxon>Pseudomonadati</taxon>
        <taxon>Pseudomonadota</taxon>
        <taxon>Gammaproteobacteria</taxon>
        <taxon>Pseudomonadales</taxon>
        <taxon>Marinobacteraceae</taxon>
        <taxon>Marinobacter</taxon>
    </lineage>
</organism>
<evidence type="ECO:0000313" key="2">
    <source>
        <dbReference type="Proteomes" id="UP000183986"/>
    </source>
</evidence>
<sequence length="187" mass="20825">MVTACSSEARKYDFAVSVAGGPKGWPVWVEDITFDGTWSARGGSLRGGYDHIPPGGGVVGISPKPAPRTVQARWFSFRTQTFYEVTFSLPDDLDGNLRQWYRDYPLDDYNHTLIVGFSGKGEALAWWEAFCNTCNYDRSHDFHIPLAENVVAEVVEGNPAWYEDITYQHVREGTIPLPPGMADSSAK</sequence>
<proteinExistence type="predicted"/>
<dbReference type="EMBL" id="MPKY01000001">
    <property type="protein sequence ID" value="OJT01553.1"/>
    <property type="molecule type" value="Genomic_DNA"/>
</dbReference>
<protein>
    <recommendedName>
        <fullName evidence="3">DUF2931 family protein</fullName>
    </recommendedName>
</protein>
<dbReference type="Pfam" id="PF11153">
    <property type="entry name" value="DUF2931"/>
    <property type="match status" value="1"/>
</dbReference>
<gene>
    <name evidence="1" type="ORF">BEE62_14505</name>
</gene>
<dbReference type="Proteomes" id="UP000183986">
    <property type="component" value="Unassembled WGS sequence"/>
</dbReference>
<name>A0A1M2V1S7_MARNT</name>